<keyword evidence="2" id="KW-0378">Hydrolase</keyword>
<dbReference type="Proteomes" id="UP001649230">
    <property type="component" value="Chromosome"/>
</dbReference>
<sequence>MQYSNSSIQTLDHTMIWDNFKKLQIWGWNGVSEADAIKNQVSGTLGLDVDSPSYFLLEDSTGKLKDSSNADTVKWLQKQGHTVYPLVSNQFSPTLTTQFLSSAAAQDTFVQSLVKRAAELGVPGINVDFESLAGSDRDKFTAFIQKLTTAAHAQSLKISIDLPRGSVKWNHLSAFDHEKLGSIVDYICIMAYDQYYKGSTSPGSVSGLPWSDGGIQEFLSYGIPRDKIILGMPYYVREWQLDASGQLIGNRTVLLKDIPQLIADKKPTSTWDKDFEQYKMEYKENGSTYVFWLEDEATIKARLDLAKKYDLAGVAAWRLGYDQPELWKMILQNK</sequence>
<dbReference type="PANTHER" id="PTHR46066">
    <property type="entry name" value="CHITINASE DOMAIN-CONTAINING PROTEIN 1 FAMILY MEMBER"/>
    <property type="match status" value="1"/>
</dbReference>
<feature type="domain" description="GH18" evidence="1">
    <location>
        <begin position="20"/>
        <end position="334"/>
    </location>
</feature>
<reference evidence="2 3" key="1">
    <citation type="journal article" date="2024" name="Int. J. Syst. Evol. Microbiol.">
        <title>Paenibacillus hexagrammi sp. nov., a novel bacterium isolated from the gut content of Hexagrammos agrammus.</title>
        <authorList>
            <person name="Jung H.K."/>
            <person name="Kim D.G."/>
            <person name="Zin H."/>
            <person name="Park J."/>
            <person name="Jung H."/>
            <person name="Kim Y.O."/>
            <person name="Kong H.J."/>
            <person name="Kim J.W."/>
            <person name="Kim Y.S."/>
        </authorList>
    </citation>
    <scope>NUCLEOTIDE SEQUENCE [LARGE SCALE GENOMIC DNA]</scope>
    <source>
        <strain evidence="2 3">YPD9-1</strain>
    </source>
</reference>
<dbReference type="Gene3D" id="3.10.50.10">
    <property type="match status" value="1"/>
</dbReference>
<dbReference type="Pfam" id="PF00704">
    <property type="entry name" value="Glyco_hydro_18"/>
    <property type="match status" value="1"/>
</dbReference>
<evidence type="ECO:0000313" key="2">
    <source>
        <dbReference type="EMBL" id="UJF36041.1"/>
    </source>
</evidence>
<dbReference type="PANTHER" id="PTHR46066:SF2">
    <property type="entry name" value="CHITINASE DOMAIN-CONTAINING PROTEIN 1"/>
    <property type="match status" value="1"/>
</dbReference>
<dbReference type="InterPro" id="IPR001223">
    <property type="entry name" value="Glyco_hydro18_cat"/>
</dbReference>
<gene>
    <name evidence="2" type="ORF">L0M14_13765</name>
</gene>
<dbReference type="InterPro" id="IPR017853">
    <property type="entry name" value="GH"/>
</dbReference>
<keyword evidence="3" id="KW-1185">Reference proteome</keyword>
<dbReference type="SMART" id="SM00636">
    <property type="entry name" value="Glyco_18"/>
    <property type="match status" value="1"/>
</dbReference>
<dbReference type="RefSeq" id="WP_235122596.1">
    <property type="nucleotide sequence ID" value="NZ_CP090978.1"/>
</dbReference>
<accession>A0ABY3SQ23</accession>
<dbReference type="EMBL" id="CP090978">
    <property type="protein sequence ID" value="UJF36041.1"/>
    <property type="molecule type" value="Genomic_DNA"/>
</dbReference>
<evidence type="ECO:0000259" key="1">
    <source>
        <dbReference type="PROSITE" id="PS51910"/>
    </source>
</evidence>
<dbReference type="SUPFAM" id="SSF51445">
    <property type="entry name" value="(Trans)glycosidases"/>
    <property type="match status" value="1"/>
</dbReference>
<evidence type="ECO:0000313" key="3">
    <source>
        <dbReference type="Proteomes" id="UP001649230"/>
    </source>
</evidence>
<dbReference type="InterPro" id="IPR029070">
    <property type="entry name" value="Chitinase_insertion_sf"/>
</dbReference>
<dbReference type="Gene3D" id="3.20.20.80">
    <property type="entry name" value="Glycosidases"/>
    <property type="match status" value="1"/>
</dbReference>
<proteinExistence type="predicted"/>
<dbReference type="InterPro" id="IPR011583">
    <property type="entry name" value="Chitinase_II/V-like_cat"/>
</dbReference>
<dbReference type="PROSITE" id="PS51910">
    <property type="entry name" value="GH18_2"/>
    <property type="match status" value="1"/>
</dbReference>
<organism evidence="2 3">
    <name type="scientific">Paenibacillus hexagrammi</name>
    <dbReference type="NCBI Taxonomy" id="2908839"/>
    <lineage>
        <taxon>Bacteria</taxon>
        <taxon>Bacillati</taxon>
        <taxon>Bacillota</taxon>
        <taxon>Bacilli</taxon>
        <taxon>Bacillales</taxon>
        <taxon>Paenibacillaceae</taxon>
        <taxon>Paenibacillus</taxon>
    </lineage>
</organism>
<dbReference type="GO" id="GO:0016787">
    <property type="term" value="F:hydrolase activity"/>
    <property type="evidence" value="ECO:0007669"/>
    <property type="project" value="UniProtKB-KW"/>
</dbReference>
<name>A0ABY3SQ23_9BACL</name>
<protein>
    <submittedName>
        <fullName evidence="2">Glycosyl hydrolase family 18 protein</fullName>
    </submittedName>
</protein>